<dbReference type="EMBL" id="CAJEWN010000490">
    <property type="protein sequence ID" value="CAD2184119.1"/>
    <property type="molecule type" value="Genomic_DNA"/>
</dbReference>
<dbReference type="AlphaFoldDB" id="A0A6V7WAK7"/>
<gene>
    <name evidence="1" type="ORF">MENT_LOCUS36458</name>
</gene>
<proteinExistence type="predicted"/>
<dbReference type="Proteomes" id="UP000580250">
    <property type="component" value="Unassembled WGS sequence"/>
</dbReference>
<organism evidence="1 2">
    <name type="scientific">Meloidogyne enterolobii</name>
    <name type="common">Root-knot nematode worm</name>
    <name type="synonym">Meloidogyne mayaguensis</name>
    <dbReference type="NCBI Taxonomy" id="390850"/>
    <lineage>
        <taxon>Eukaryota</taxon>
        <taxon>Metazoa</taxon>
        <taxon>Ecdysozoa</taxon>
        <taxon>Nematoda</taxon>
        <taxon>Chromadorea</taxon>
        <taxon>Rhabditida</taxon>
        <taxon>Tylenchina</taxon>
        <taxon>Tylenchomorpha</taxon>
        <taxon>Tylenchoidea</taxon>
        <taxon>Meloidogynidae</taxon>
        <taxon>Meloidogyninae</taxon>
        <taxon>Meloidogyne</taxon>
    </lineage>
</organism>
<reference evidence="1 2" key="1">
    <citation type="submission" date="2020-08" db="EMBL/GenBank/DDBJ databases">
        <authorList>
            <person name="Koutsovoulos G."/>
            <person name="Danchin GJ E."/>
        </authorList>
    </citation>
    <scope>NUCLEOTIDE SEQUENCE [LARGE SCALE GENOMIC DNA]</scope>
</reference>
<sequence length="91" mass="10715">MSIHYLLLSIASKQENRKELFEGCIVSDIDSEQDVALCKFIVLRQNTYDSSNNQQDTYSSEDCYDKNKRIKIISENLEIIKFSNFLVFYFI</sequence>
<comment type="caution">
    <text evidence="1">The sequence shown here is derived from an EMBL/GenBank/DDBJ whole genome shotgun (WGS) entry which is preliminary data.</text>
</comment>
<name>A0A6V7WAK7_MELEN</name>
<protein>
    <submittedName>
        <fullName evidence="1">Uncharacterized protein</fullName>
    </submittedName>
</protein>
<accession>A0A6V7WAK7</accession>
<evidence type="ECO:0000313" key="1">
    <source>
        <dbReference type="EMBL" id="CAD2184119.1"/>
    </source>
</evidence>
<evidence type="ECO:0000313" key="2">
    <source>
        <dbReference type="Proteomes" id="UP000580250"/>
    </source>
</evidence>